<name>G9XSP9_DESHA</name>
<dbReference type="GO" id="GO:0045892">
    <property type="term" value="P:negative regulation of DNA-templated transcription"/>
    <property type="evidence" value="ECO:0007669"/>
    <property type="project" value="TreeGrafter"/>
</dbReference>
<keyword evidence="4" id="KW-0805">Transcription regulation</keyword>
<keyword evidence="8" id="KW-0408">Iron</keyword>
<dbReference type="CDD" id="cd07153">
    <property type="entry name" value="Fur_like"/>
    <property type="match status" value="1"/>
</dbReference>
<dbReference type="InterPro" id="IPR036390">
    <property type="entry name" value="WH_DNA-bd_sf"/>
</dbReference>
<protein>
    <submittedName>
        <fullName evidence="9">Transcriptional regulator, Fur family</fullName>
    </submittedName>
</protein>
<keyword evidence="7" id="KW-0479">Metal-binding</keyword>
<dbReference type="InterPro" id="IPR002481">
    <property type="entry name" value="FUR"/>
</dbReference>
<evidence type="ECO:0000313" key="9">
    <source>
        <dbReference type="EMBL" id="EHL05264.1"/>
    </source>
</evidence>
<keyword evidence="5" id="KW-0238">DNA-binding</keyword>
<dbReference type="PATRIC" id="fig|537010.4.peg.3736"/>
<feature type="binding site" evidence="8">
    <location>
        <position position="123"/>
    </location>
    <ligand>
        <name>Fe cation</name>
        <dbReference type="ChEBI" id="CHEBI:24875"/>
    </ligand>
</feature>
<evidence type="ECO:0000256" key="2">
    <source>
        <dbReference type="ARBA" id="ARBA00022491"/>
    </source>
</evidence>
<feature type="binding site" evidence="8">
    <location>
        <position position="139"/>
    </location>
    <ligand>
        <name>Fe cation</name>
        <dbReference type="ChEBI" id="CHEBI:24875"/>
    </ligand>
</feature>
<feature type="binding site" evidence="7">
    <location>
        <position position="108"/>
    </location>
    <ligand>
        <name>Zn(2+)</name>
        <dbReference type="ChEBI" id="CHEBI:29105"/>
    </ligand>
</feature>
<evidence type="ECO:0000256" key="7">
    <source>
        <dbReference type="PIRSR" id="PIRSR602481-1"/>
    </source>
</evidence>
<evidence type="ECO:0000256" key="1">
    <source>
        <dbReference type="ARBA" id="ARBA00007957"/>
    </source>
</evidence>
<evidence type="ECO:0000313" key="10">
    <source>
        <dbReference type="Proteomes" id="UP000004416"/>
    </source>
</evidence>
<feature type="binding site" evidence="7">
    <location>
        <position position="150"/>
    </location>
    <ligand>
        <name>Zn(2+)</name>
        <dbReference type="ChEBI" id="CHEBI:29105"/>
    </ligand>
</feature>
<sequence length="153" mass="17702">MQLLKKLMQLLKEVTIMKEVNNNWPAGVKRTKPRESVLSVLEHAPKPLSAVEICSEIEKEGESPWLSTIYRILELFVKKGVVVKLAVLNNEMALYELNRFQHKHYAICLGCHKIVTMNNCPMEKFIPKIEDDDFRVLGHNLEVYGYCRECSVK</sequence>
<comment type="cofactor">
    <cofactor evidence="8">
        <name>Mn(2+)</name>
        <dbReference type="ChEBI" id="CHEBI:29035"/>
    </cofactor>
    <cofactor evidence="8">
        <name>Fe(2+)</name>
        <dbReference type="ChEBI" id="CHEBI:29033"/>
    </cofactor>
    <text evidence="8">Binds 1 Mn(2+) or Fe(2+) ion per subunit.</text>
</comment>
<dbReference type="InterPro" id="IPR043135">
    <property type="entry name" value="Fur_C"/>
</dbReference>
<dbReference type="PANTHER" id="PTHR33202">
    <property type="entry name" value="ZINC UPTAKE REGULATION PROTEIN"/>
    <property type="match status" value="1"/>
</dbReference>
<evidence type="ECO:0000256" key="3">
    <source>
        <dbReference type="ARBA" id="ARBA00022833"/>
    </source>
</evidence>
<keyword evidence="3 7" id="KW-0862">Zinc</keyword>
<keyword evidence="2" id="KW-0678">Repressor</keyword>
<feature type="binding site" evidence="7">
    <location>
        <position position="147"/>
    </location>
    <ligand>
        <name>Zn(2+)</name>
        <dbReference type="ChEBI" id="CHEBI:29105"/>
    </ligand>
</feature>
<dbReference type="PANTHER" id="PTHR33202:SF19">
    <property type="entry name" value="FERRIC UPTAKE REGULATION PROTEIN"/>
    <property type="match status" value="1"/>
</dbReference>
<dbReference type="AlphaFoldDB" id="G9XSP9"/>
<comment type="caution">
    <text evidence="9">The sequence shown here is derived from an EMBL/GenBank/DDBJ whole genome shotgun (WGS) entry which is preliminary data.</text>
</comment>
<organism evidence="9 10">
    <name type="scientific">Desulfitobacterium hafniense DP7</name>
    <dbReference type="NCBI Taxonomy" id="537010"/>
    <lineage>
        <taxon>Bacteria</taxon>
        <taxon>Bacillati</taxon>
        <taxon>Bacillota</taxon>
        <taxon>Clostridia</taxon>
        <taxon>Eubacteriales</taxon>
        <taxon>Desulfitobacteriaceae</taxon>
        <taxon>Desulfitobacterium</taxon>
    </lineage>
</organism>
<dbReference type="GO" id="GO:0008270">
    <property type="term" value="F:zinc ion binding"/>
    <property type="evidence" value="ECO:0007669"/>
    <property type="project" value="TreeGrafter"/>
</dbReference>
<evidence type="ECO:0000256" key="5">
    <source>
        <dbReference type="ARBA" id="ARBA00023125"/>
    </source>
</evidence>
<dbReference type="GO" id="GO:1900376">
    <property type="term" value="P:regulation of secondary metabolite biosynthetic process"/>
    <property type="evidence" value="ECO:0007669"/>
    <property type="project" value="TreeGrafter"/>
</dbReference>
<comment type="similarity">
    <text evidence="1">Belongs to the Fur family.</text>
</comment>
<evidence type="ECO:0000256" key="8">
    <source>
        <dbReference type="PIRSR" id="PIRSR602481-2"/>
    </source>
</evidence>
<dbReference type="InterPro" id="IPR036388">
    <property type="entry name" value="WH-like_DNA-bd_sf"/>
</dbReference>
<keyword evidence="6" id="KW-0804">Transcription</keyword>
<dbReference type="Pfam" id="PF01475">
    <property type="entry name" value="FUR"/>
    <property type="match status" value="1"/>
</dbReference>
<dbReference type="EMBL" id="AFZX01000105">
    <property type="protein sequence ID" value="EHL05264.1"/>
    <property type="molecule type" value="Genomic_DNA"/>
</dbReference>
<comment type="cofactor">
    <cofactor evidence="7">
        <name>Zn(2+)</name>
        <dbReference type="ChEBI" id="CHEBI:29105"/>
    </cofactor>
    <text evidence="7">Binds 1 zinc ion per subunit.</text>
</comment>
<feature type="binding site" evidence="7">
    <location>
        <position position="111"/>
    </location>
    <ligand>
        <name>Zn(2+)</name>
        <dbReference type="ChEBI" id="CHEBI:29105"/>
    </ligand>
</feature>
<evidence type="ECO:0000256" key="6">
    <source>
        <dbReference type="ARBA" id="ARBA00023163"/>
    </source>
</evidence>
<proteinExistence type="inferred from homology"/>
<feature type="binding site" evidence="8">
    <location>
        <position position="102"/>
    </location>
    <ligand>
        <name>Fe cation</name>
        <dbReference type="ChEBI" id="CHEBI:24875"/>
    </ligand>
</feature>
<evidence type="ECO:0000256" key="4">
    <source>
        <dbReference type="ARBA" id="ARBA00023015"/>
    </source>
</evidence>
<accession>G9XSP9</accession>
<dbReference type="Gene3D" id="3.30.1490.190">
    <property type="match status" value="1"/>
</dbReference>
<dbReference type="Proteomes" id="UP000004416">
    <property type="component" value="Unassembled WGS sequence"/>
</dbReference>
<dbReference type="GO" id="GO:0003700">
    <property type="term" value="F:DNA-binding transcription factor activity"/>
    <property type="evidence" value="ECO:0007669"/>
    <property type="project" value="InterPro"/>
</dbReference>
<dbReference type="Gene3D" id="1.10.10.10">
    <property type="entry name" value="Winged helix-like DNA-binding domain superfamily/Winged helix DNA-binding domain"/>
    <property type="match status" value="1"/>
</dbReference>
<dbReference type="SUPFAM" id="SSF46785">
    <property type="entry name" value="Winged helix' DNA-binding domain"/>
    <property type="match status" value="1"/>
</dbReference>
<dbReference type="HOGENOM" id="CLU_096072_5_1_9"/>
<gene>
    <name evidence="9" type="ORF">HMPREF0322_04000</name>
</gene>
<reference evidence="9 10" key="1">
    <citation type="submission" date="2011-08" db="EMBL/GenBank/DDBJ databases">
        <authorList>
            <person name="Weinstock G."/>
            <person name="Sodergren E."/>
            <person name="Clifton S."/>
            <person name="Fulton L."/>
            <person name="Fulton B."/>
            <person name="Courtney L."/>
            <person name="Fronick C."/>
            <person name="Harrison M."/>
            <person name="Strong C."/>
            <person name="Farmer C."/>
            <person name="Delahaunty K."/>
            <person name="Markovic C."/>
            <person name="Hall O."/>
            <person name="Minx P."/>
            <person name="Tomlinson C."/>
            <person name="Mitreva M."/>
            <person name="Hou S."/>
            <person name="Chen J."/>
            <person name="Wollam A."/>
            <person name="Pepin K.H."/>
            <person name="Johnson M."/>
            <person name="Bhonagiri V."/>
            <person name="Zhang X."/>
            <person name="Suruliraj S."/>
            <person name="Warren W."/>
            <person name="Chinwalla A."/>
            <person name="Mardis E.R."/>
            <person name="Wilson R.K."/>
        </authorList>
    </citation>
    <scope>NUCLEOTIDE SEQUENCE [LARGE SCALE GENOMIC DNA]</scope>
    <source>
        <strain evidence="9 10">DP7</strain>
    </source>
</reference>
<dbReference type="GO" id="GO:0000976">
    <property type="term" value="F:transcription cis-regulatory region binding"/>
    <property type="evidence" value="ECO:0007669"/>
    <property type="project" value="TreeGrafter"/>
</dbReference>